<evidence type="ECO:0000313" key="3">
    <source>
        <dbReference type="RefSeq" id="XP_048128186.1"/>
    </source>
</evidence>
<feature type="compositionally biased region" description="Low complexity" evidence="1">
    <location>
        <begin position="113"/>
        <end position="123"/>
    </location>
</feature>
<proteinExistence type="predicted"/>
<dbReference type="RefSeq" id="XP_048128186.1">
    <property type="nucleotide sequence ID" value="XM_048272229.1"/>
</dbReference>
<feature type="compositionally biased region" description="Basic and acidic residues" evidence="1">
    <location>
        <begin position="126"/>
        <end position="160"/>
    </location>
</feature>
<feature type="compositionally biased region" description="Acidic residues" evidence="1">
    <location>
        <begin position="74"/>
        <end position="83"/>
    </location>
</feature>
<dbReference type="Proteomes" id="UP000827889">
    <property type="component" value="Chromosome 11"/>
</dbReference>
<feature type="region of interest" description="Disordered" evidence="1">
    <location>
        <begin position="1"/>
        <end position="192"/>
    </location>
</feature>
<gene>
    <name evidence="3" type="primary">LOC115742076</name>
</gene>
<reference evidence="3" key="1">
    <citation type="submission" date="2025-08" db="UniProtKB">
        <authorList>
            <consortium name="RefSeq"/>
        </authorList>
    </citation>
    <scope>IDENTIFICATION</scope>
    <source>
        <tissue evidence="3">Leaf</tissue>
    </source>
</reference>
<name>A0ABM3GV02_9MYRT</name>
<feature type="compositionally biased region" description="Basic residues" evidence="1">
    <location>
        <begin position="1"/>
        <end position="10"/>
    </location>
</feature>
<feature type="compositionally biased region" description="Gly residues" evidence="1">
    <location>
        <begin position="36"/>
        <end position="45"/>
    </location>
</feature>
<dbReference type="GeneID" id="115742076"/>
<feature type="compositionally biased region" description="Basic residues" evidence="1">
    <location>
        <begin position="167"/>
        <end position="177"/>
    </location>
</feature>
<evidence type="ECO:0000313" key="2">
    <source>
        <dbReference type="Proteomes" id="UP000827889"/>
    </source>
</evidence>
<sequence>MRRQEKKRKFHEAVLNMLYPPPPSPPSPQEEDGDGARGGASGGLQGDRIPGSKACSTPNYEGGNEVGGSSASDVDPEDNEGECGEQKLTRAQRKRIRKKKLKEEIAHRRKIVGPLLPSSSSGGCSTKEDDAGGVEEKEAPGVRRNAELGSDDVPHDREESAAFINQKRLKHRRAAKKLARDRLKSSEQQNSN</sequence>
<feature type="compositionally biased region" description="Pro residues" evidence="1">
    <location>
        <begin position="19"/>
        <end position="28"/>
    </location>
</feature>
<feature type="compositionally biased region" description="Basic residues" evidence="1">
    <location>
        <begin position="90"/>
        <end position="100"/>
    </location>
</feature>
<protein>
    <submittedName>
        <fullName evidence="3">Uncharacterized protein LOC115742076 isoform X1</fullName>
    </submittedName>
</protein>
<keyword evidence="2" id="KW-1185">Reference proteome</keyword>
<organism evidence="2 3">
    <name type="scientific">Rhodamnia argentea</name>
    <dbReference type="NCBI Taxonomy" id="178133"/>
    <lineage>
        <taxon>Eukaryota</taxon>
        <taxon>Viridiplantae</taxon>
        <taxon>Streptophyta</taxon>
        <taxon>Embryophyta</taxon>
        <taxon>Tracheophyta</taxon>
        <taxon>Spermatophyta</taxon>
        <taxon>Magnoliopsida</taxon>
        <taxon>eudicotyledons</taxon>
        <taxon>Gunneridae</taxon>
        <taxon>Pentapetalae</taxon>
        <taxon>rosids</taxon>
        <taxon>malvids</taxon>
        <taxon>Myrtales</taxon>
        <taxon>Myrtaceae</taxon>
        <taxon>Myrtoideae</taxon>
        <taxon>Myrteae</taxon>
        <taxon>Australasian group</taxon>
        <taxon>Rhodamnia</taxon>
    </lineage>
</organism>
<evidence type="ECO:0000256" key="1">
    <source>
        <dbReference type="SAM" id="MobiDB-lite"/>
    </source>
</evidence>
<accession>A0ABM3GV02</accession>